<evidence type="ECO:0000313" key="3">
    <source>
        <dbReference type="EMBL" id="TFY68951.1"/>
    </source>
</evidence>
<name>A0A4Y9Z577_9AGAM</name>
<dbReference type="PANTHER" id="PTHR38926">
    <property type="entry name" value="F-BOX DOMAIN CONTAINING PROTEIN, EXPRESSED"/>
    <property type="match status" value="1"/>
</dbReference>
<protein>
    <recommendedName>
        <fullName evidence="2">F-box domain-containing protein</fullName>
    </recommendedName>
</protein>
<dbReference type="Gene3D" id="1.20.1280.50">
    <property type="match status" value="2"/>
</dbReference>
<feature type="compositionally biased region" description="Polar residues" evidence="1">
    <location>
        <begin position="995"/>
        <end position="1009"/>
    </location>
</feature>
<organism evidence="3 4">
    <name type="scientific">Dentipellis fragilis</name>
    <dbReference type="NCBI Taxonomy" id="205917"/>
    <lineage>
        <taxon>Eukaryota</taxon>
        <taxon>Fungi</taxon>
        <taxon>Dikarya</taxon>
        <taxon>Basidiomycota</taxon>
        <taxon>Agaricomycotina</taxon>
        <taxon>Agaricomycetes</taxon>
        <taxon>Russulales</taxon>
        <taxon>Hericiaceae</taxon>
        <taxon>Dentipellis</taxon>
    </lineage>
</organism>
<comment type="caution">
    <text evidence="3">The sequence shown here is derived from an EMBL/GenBank/DDBJ whole genome shotgun (WGS) entry which is preliminary data.</text>
</comment>
<feature type="region of interest" description="Disordered" evidence="1">
    <location>
        <begin position="548"/>
        <end position="603"/>
    </location>
</feature>
<feature type="compositionally biased region" description="Basic and acidic residues" evidence="1">
    <location>
        <begin position="591"/>
        <end position="603"/>
    </location>
</feature>
<dbReference type="SUPFAM" id="SSF81383">
    <property type="entry name" value="F-box domain"/>
    <property type="match status" value="1"/>
</dbReference>
<dbReference type="OrthoDB" id="3365698at2759"/>
<keyword evidence="4" id="KW-1185">Reference proteome</keyword>
<dbReference type="Pfam" id="PF12937">
    <property type="entry name" value="F-box-like"/>
    <property type="match status" value="1"/>
</dbReference>
<sequence>MAMVVGDSALSATNYWRNAEKARPSCQHGSVILSRDVPGARKALELEIEAVGLVMSSLCARYNSLTPVNRLPPEVLVNIFHCLRHIHPPVNTDLRKIDKLAIPAKVFGWIQITHVCSLWRTLAIGTPSLWCHIPFYFLGAKWTEEFLRRSRPAPVRFSVEPVHEDNFDDYDMEQFGRYIEHHLPQLQELSVVRIFEDLTPCLPSLTAPAPLLEKLVLMNGPMFSFDDSEMTSLPLDIFRGSAPRLRHIGLERWYFIPWAALAFSSLVHLEVFQDRRDFSSYGRASKLERYQAEFRTILGALENMPSLETLTFEQVFPPPPRGVTPQSVYCPAVTLHKLREFNFTDDIRNCELVLQHIDALHAVRYQVHCIRILWGRRYLPRWLTAVHARMSGPIRRLSIVEDRVTVRLDFSTRSSGDVESSAAEHPPSQIPLFDLALIAPKDNYELSLSQMQDIFRVLPLENLEELHISYDMKWMTQDWSTVFGGLGHEVFRHVSVYSSSGSLLCELLMSEDWLKDWAPDRLSKLQIKEDRMDKELVDRLKNVVSEAEWDALHGGHDDDSGSSAGDEEEEDQEEDQDQDDDYDGDEGPDDEGGRVQLEDSAHDMRDSALSAAEYWRNAEQTRFAGQHGSSTIENHDVLDARKMLELEMKAIDALGSSVRTRYNGLSSINHLPPEVLAHIFHFLREIYTILPNTRYYRSTMSSKLTGWVQVTHVCRQWRDVALGHPALWSDIAFKLGRNWTDEFLRRSRKFAIAIDCDMLQQREAWYDDMEELITQHLSHTRLLRLEGFVDDFSPITPALRGRAPLLEKAVLLNEVNPYGADDSLFLPPDIFDGIAPRLCDLRLQEWVFSWASIAFETLVHLELIQIPDGPIETGLDLGQVLEVLARMPSLKFLKLTNVLPPLAHDVTPHSVFCPHVTLSKLHNLLLTGNIRTCGILLKHLDIPMATKCLVDCNVVGPSREYEFLLPWLFTRVNTSPSIRALTFEDRERGLFITASDHTGNTSDTKSSVSEHADEESPFTLGLSGSGIARREPTALQLHTLTNALPLDNLEVLKLHVYRNWTVQDWSVIFSKCKGLRHAGFSSAYGSHLCELLMQEEYSPQGRSQPLFVSLETLVLLGMSLSGSADFCAKLLRWLQWRQHWGRLRKLTIKYCTVHEEFVEKLRIEVEEVDWHRFVRVAGDG</sequence>
<dbReference type="PANTHER" id="PTHR38926:SF5">
    <property type="entry name" value="F-BOX AND LEUCINE-RICH REPEAT PROTEIN 6"/>
    <property type="match status" value="1"/>
</dbReference>
<dbReference type="STRING" id="205917.A0A4Y9Z577"/>
<dbReference type="InterPro" id="IPR036047">
    <property type="entry name" value="F-box-like_dom_sf"/>
</dbReference>
<dbReference type="AlphaFoldDB" id="A0A4Y9Z577"/>
<dbReference type="InterPro" id="IPR001810">
    <property type="entry name" value="F-box_dom"/>
</dbReference>
<feature type="compositionally biased region" description="Acidic residues" evidence="1">
    <location>
        <begin position="565"/>
        <end position="590"/>
    </location>
</feature>
<accession>A0A4Y9Z577</accession>
<evidence type="ECO:0000313" key="4">
    <source>
        <dbReference type="Proteomes" id="UP000298327"/>
    </source>
</evidence>
<dbReference type="EMBL" id="SEOQ01000149">
    <property type="protein sequence ID" value="TFY68951.1"/>
    <property type="molecule type" value="Genomic_DNA"/>
</dbReference>
<feature type="domain" description="F-box" evidence="2">
    <location>
        <begin position="668"/>
        <end position="733"/>
    </location>
</feature>
<dbReference type="Proteomes" id="UP000298327">
    <property type="component" value="Unassembled WGS sequence"/>
</dbReference>
<reference evidence="3 4" key="1">
    <citation type="submission" date="2019-02" db="EMBL/GenBank/DDBJ databases">
        <title>Genome sequencing of the rare red list fungi Dentipellis fragilis.</title>
        <authorList>
            <person name="Buettner E."/>
            <person name="Kellner H."/>
        </authorList>
    </citation>
    <scope>NUCLEOTIDE SEQUENCE [LARGE SCALE GENOMIC DNA]</scope>
    <source>
        <strain evidence="3 4">DSM 105465</strain>
    </source>
</reference>
<feature type="region of interest" description="Disordered" evidence="1">
    <location>
        <begin position="994"/>
        <end position="1017"/>
    </location>
</feature>
<evidence type="ECO:0000259" key="2">
    <source>
        <dbReference type="Pfam" id="PF12937"/>
    </source>
</evidence>
<feature type="compositionally biased region" description="Basic and acidic residues" evidence="1">
    <location>
        <begin position="550"/>
        <end position="559"/>
    </location>
</feature>
<proteinExistence type="predicted"/>
<dbReference type="SUPFAM" id="SSF52047">
    <property type="entry name" value="RNI-like"/>
    <property type="match status" value="1"/>
</dbReference>
<evidence type="ECO:0000256" key="1">
    <source>
        <dbReference type="SAM" id="MobiDB-lite"/>
    </source>
</evidence>
<gene>
    <name evidence="3" type="ORF">EVG20_g3352</name>
</gene>